<dbReference type="InterPro" id="IPR016024">
    <property type="entry name" value="ARM-type_fold"/>
</dbReference>
<protein>
    <submittedName>
        <fullName evidence="4">Hamartin isoform X1</fullName>
    </submittedName>
</protein>
<keyword evidence="3" id="KW-1185">Reference proteome</keyword>
<feature type="region of interest" description="Disordered" evidence="2">
    <location>
        <begin position="1006"/>
        <end position="1030"/>
    </location>
</feature>
<evidence type="ECO:0000256" key="1">
    <source>
        <dbReference type="SAM" id="Coils"/>
    </source>
</evidence>
<name>A0ABM1MKN9_NICVS</name>
<evidence type="ECO:0000313" key="4">
    <source>
        <dbReference type="RefSeq" id="XP_017775139.1"/>
    </source>
</evidence>
<dbReference type="PANTHER" id="PTHR15154">
    <property type="entry name" value="HAMARTIN"/>
    <property type="match status" value="1"/>
</dbReference>
<reference evidence="4" key="1">
    <citation type="submission" date="2025-08" db="UniProtKB">
        <authorList>
            <consortium name="RefSeq"/>
        </authorList>
    </citation>
    <scope>IDENTIFICATION</scope>
    <source>
        <tissue evidence="4">Whole Larva</tissue>
    </source>
</reference>
<feature type="region of interest" description="Disordered" evidence="2">
    <location>
        <begin position="449"/>
        <end position="471"/>
    </location>
</feature>
<evidence type="ECO:0000256" key="2">
    <source>
        <dbReference type="SAM" id="MobiDB-lite"/>
    </source>
</evidence>
<keyword evidence="1" id="KW-0175">Coiled coil</keyword>
<dbReference type="Pfam" id="PF04388">
    <property type="entry name" value="Hamartin"/>
    <property type="match status" value="1"/>
</dbReference>
<dbReference type="Proteomes" id="UP000695000">
    <property type="component" value="Unplaced"/>
</dbReference>
<feature type="compositionally biased region" description="Low complexity" evidence="2">
    <location>
        <begin position="956"/>
        <end position="970"/>
    </location>
</feature>
<proteinExistence type="predicted"/>
<dbReference type="RefSeq" id="XP_017775139.1">
    <property type="nucleotide sequence ID" value="XM_017919650.1"/>
</dbReference>
<evidence type="ECO:0000313" key="3">
    <source>
        <dbReference type="Proteomes" id="UP000695000"/>
    </source>
</evidence>
<accession>A0ABM1MKN9</accession>
<dbReference type="PANTHER" id="PTHR15154:SF2">
    <property type="entry name" value="HAMARTIN"/>
    <property type="match status" value="1"/>
</dbReference>
<dbReference type="SUPFAM" id="SSF48371">
    <property type="entry name" value="ARM repeat"/>
    <property type="match status" value="1"/>
</dbReference>
<gene>
    <name evidence="4" type="primary">LOC108561625</name>
</gene>
<feature type="compositionally biased region" description="Low complexity" evidence="2">
    <location>
        <begin position="1015"/>
        <end position="1030"/>
    </location>
</feature>
<feature type="compositionally biased region" description="Low complexity" evidence="2">
    <location>
        <begin position="393"/>
        <end position="405"/>
    </location>
</feature>
<feature type="coiled-coil region" evidence="1">
    <location>
        <begin position="702"/>
        <end position="747"/>
    </location>
</feature>
<dbReference type="GeneID" id="108561625"/>
<feature type="coiled-coil region" evidence="1">
    <location>
        <begin position="845"/>
        <end position="872"/>
    </location>
</feature>
<feature type="region of interest" description="Disordered" evidence="2">
    <location>
        <begin position="383"/>
        <end position="413"/>
    </location>
</feature>
<feature type="region of interest" description="Disordered" evidence="2">
    <location>
        <begin position="950"/>
        <end position="970"/>
    </location>
</feature>
<dbReference type="InterPro" id="IPR007483">
    <property type="entry name" value="Hamartin"/>
</dbReference>
<feature type="compositionally biased region" description="Basic and acidic residues" evidence="2">
    <location>
        <begin position="449"/>
        <end position="461"/>
    </location>
</feature>
<organism evidence="3 4">
    <name type="scientific">Nicrophorus vespilloides</name>
    <name type="common">Boreal carrion beetle</name>
    <dbReference type="NCBI Taxonomy" id="110193"/>
    <lineage>
        <taxon>Eukaryota</taxon>
        <taxon>Metazoa</taxon>
        <taxon>Ecdysozoa</taxon>
        <taxon>Arthropoda</taxon>
        <taxon>Hexapoda</taxon>
        <taxon>Insecta</taxon>
        <taxon>Pterygota</taxon>
        <taxon>Neoptera</taxon>
        <taxon>Endopterygota</taxon>
        <taxon>Coleoptera</taxon>
        <taxon>Polyphaga</taxon>
        <taxon>Staphyliniformia</taxon>
        <taxon>Silphidae</taxon>
        <taxon>Nicrophorinae</taxon>
        <taxon>Nicrophorus</taxon>
    </lineage>
</organism>
<sequence>MAEILQQLESHNRPIADETKQKIHEIISQNKDPWLVNGLYDYYLSTYSVRALEILINVREPHHIHLFDKLLESIRCSKTETKIQALTLLGYMVDKQPTWLYKITQHALFKEVLKLLKQECEIVPLLSALLALVVLLPCIPASMKPFLQEVFEIFSRLAAWNCNTPQKLLEDQMVHMQVSLFALFHRLYGMYPCNFLTYLRDHYRHKDRIPIFNHTIKPMLQRVQMHPLLVTTTKDSETTTERWMKHTPNDVVMECERFSVDTKDRSLQETCLMTTNVNFRSRSGTANSSIIETSQQFLKSTSLNTNISDTNFFSPSQILSCQTPPVTETTTGFMLSHIQGTGQSIIQSQEGTSPPEAAIEATPETTPIKVGEDYNNKPRPHALAPTSPLRIIPPGNSSNENSVPNSPLPIQRIDSPVSQEDEEVLAIVSQSELRHPGLRQCDSVIQDSDRAAEEDIAEEHGSPCTSGGLHQPNIKQMNNFRQNMNRLRHHSQCGSDGEPFDLQMSGSSSTDSNSLPVSTITVRRANSCPEMKKGLVSYNKEFLNEKTMLEECDDDEDQEQERFNGSEYVRKELSCAETQTENFWPMPYEHLFLSVFPNHDNTEPKVTPAQSPAPNTVFNPSTIYDIIEKYTEVGVQINEKDPIKSLKDQVQLLSQQLLFERHRRETHAIKNRTLFTEVTVNRVSDEKISALSDQVKMQGEYIETLRNDLNICKKEKIAIEKEAKDDIRRMEENYKDLQNNFETFKDKNHYLQLELEAEKNKLSDKDKKWQIAMSEIFDAHAEVAVAKEQVIKLDKCRFELEKVNKELLLAGELILKYEERLGELDVLRRCEEEQIHLTETYNHEIAALQQQLESKNLIIEAHRSRISELEQAMCHHGEAEAMYKKTFNDLREEFHEKIKSVESKYRSQLSVNQALEEKIFDLYQQVESTCRRGVHSPDTSSCHEVNATMTDRTGTAPGLSPHSSPLSASLTSSEGSMAFVHSEMKNLQVIMDQRDTVTIVRSSTIESDISQEAHSSTTTSPSIVTSNKND</sequence>